<dbReference type="Pfam" id="PF13412">
    <property type="entry name" value="HTH_24"/>
    <property type="match status" value="1"/>
</dbReference>
<evidence type="ECO:0000313" key="5">
    <source>
        <dbReference type="Proteomes" id="UP000228809"/>
    </source>
</evidence>
<evidence type="ECO:0000313" key="4">
    <source>
        <dbReference type="EMBL" id="PIT91078.1"/>
    </source>
</evidence>
<dbReference type="InterPro" id="IPR036388">
    <property type="entry name" value="WH-like_DNA-bd_sf"/>
</dbReference>
<evidence type="ECO:0000256" key="1">
    <source>
        <dbReference type="ARBA" id="ARBA00023015"/>
    </source>
</evidence>
<evidence type="ECO:0000256" key="2">
    <source>
        <dbReference type="ARBA" id="ARBA00023163"/>
    </source>
</evidence>
<dbReference type="InterPro" id="IPR001034">
    <property type="entry name" value="DeoR_HTH"/>
</dbReference>
<dbReference type="Gene3D" id="1.10.10.10">
    <property type="entry name" value="Winged helix-like DNA-binding domain superfamily/Winged helix DNA-binding domain"/>
    <property type="match status" value="1"/>
</dbReference>
<comment type="caution">
    <text evidence="4">The sequence shown here is derived from an EMBL/GenBank/DDBJ whole genome shotgun (WGS) entry which is preliminary data.</text>
</comment>
<protein>
    <recommendedName>
        <fullName evidence="3">HTH deoR-type domain-containing protein</fullName>
    </recommendedName>
</protein>
<dbReference type="InterPro" id="IPR036390">
    <property type="entry name" value="WH_DNA-bd_sf"/>
</dbReference>
<dbReference type="EMBL" id="PFBJ01000011">
    <property type="protein sequence ID" value="PIT91078.1"/>
    <property type="molecule type" value="Genomic_DNA"/>
</dbReference>
<dbReference type="PROSITE" id="PS51000">
    <property type="entry name" value="HTH_DEOR_2"/>
    <property type="match status" value="1"/>
</dbReference>
<feature type="domain" description="HTH deoR-type" evidence="3">
    <location>
        <begin position="41"/>
        <end position="96"/>
    </location>
</feature>
<organism evidence="4 5">
    <name type="scientific">Candidatus Kaiserbacteria bacterium CG10_big_fil_rev_8_21_14_0_10_49_17</name>
    <dbReference type="NCBI Taxonomy" id="1974609"/>
    <lineage>
        <taxon>Bacteria</taxon>
        <taxon>Candidatus Kaiseribacteriota</taxon>
    </lineage>
</organism>
<sequence>MDTLLLIMIAFIGVALGYILANSDTRERMSVFINTERHRQKESRKLMLLAKLTREGRITNDDVQKLFDVSHSTATRYFDELQEEGKIVERGDGAGTYYTLPGEDSEKE</sequence>
<dbReference type="GO" id="GO:0003700">
    <property type="term" value="F:DNA-binding transcription factor activity"/>
    <property type="evidence" value="ECO:0007669"/>
    <property type="project" value="InterPro"/>
</dbReference>
<proteinExistence type="predicted"/>
<evidence type="ECO:0000259" key="3">
    <source>
        <dbReference type="PROSITE" id="PS51000"/>
    </source>
</evidence>
<reference evidence="5" key="1">
    <citation type="submission" date="2017-09" db="EMBL/GenBank/DDBJ databases">
        <title>Depth-based differentiation of microbial function through sediment-hosted aquifers and enrichment of novel symbionts in the deep terrestrial subsurface.</title>
        <authorList>
            <person name="Probst A.J."/>
            <person name="Ladd B."/>
            <person name="Jarett J.K."/>
            <person name="Geller-Mcgrath D.E."/>
            <person name="Sieber C.M.K."/>
            <person name="Emerson J.B."/>
            <person name="Anantharaman K."/>
            <person name="Thomas B.C."/>
            <person name="Malmstrom R."/>
            <person name="Stieglmeier M."/>
            <person name="Klingl A."/>
            <person name="Woyke T."/>
            <person name="Ryan C.M."/>
            <person name="Banfield J.F."/>
        </authorList>
    </citation>
    <scope>NUCLEOTIDE SEQUENCE [LARGE SCALE GENOMIC DNA]</scope>
</reference>
<dbReference type="Proteomes" id="UP000228809">
    <property type="component" value="Unassembled WGS sequence"/>
</dbReference>
<keyword evidence="2" id="KW-0804">Transcription</keyword>
<accession>A0A2M6WE63</accession>
<dbReference type="AlphaFoldDB" id="A0A2M6WE63"/>
<dbReference type="SUPFAM" id="SSF46785">
    <property type="entry name" value="Winged helix' DNA-binding domain"/>
    <property type="match status" value="1"/>
</dbReference>
<gene>
    <name evidence="4" type="ORF">COU17_02200</name>
</gene>
<name>A0A2M6WE63_9BACT</name>
<keyword evidence="1" id="KW-0805">Transcription regulation</keyword>